<name>T1AFX4_9ZZZZ</name>
<proteinExistence type="predicted"/>
<feature type="region of interest" description="Disordered" evidence="1">
    <location>
        <begin position="80"/>
        <end position="119"/>
    </location>
</feature>
<comment type="caution">
    <text evidence="2">The sequence shown here is derived from an EMBL/GenBank/DDBJ whole genome shotgun (WGS) entry which is preliminary data.</text>
</comment>
<sequence>IQIEKAQSDIDGIEDNLSKIQILIDETQRRADQLAEEKKNAERYNEITASIGSHEATLLRIDHISAERELAAYTKSMQELDEQISASRQKSSDLQNRISETENTIVRVEDEKNRFGGDE</sequence>
<accession>T1AFX4</accession>
<protein>
    <submittedName>
        <fullName evidence="2">Uncharacterized protein</fullName>
    </submittedName>
</protein>
<feature type="compositionally biased region" description="Polar residues" evidence="1">
    <location>
        <begin position="84"/>
        <end position="104"/>
    </location>
</feature>
<dbReference type="EMBL" id="AUZZ01003763">
    <property type="protein sequence ID" value="EQD56052.1"/>
    <property type="molecule type" value="Genomic_DNA"/>
</dbReference>
<evidence type="ECO:0000313" key="2">
    <source>
        <dbReference type="EMBL" id="EQD56052.1"/>
    </source>
</evidence>
<organism evidence="2">
    <name type="scientific">mine drainage metagenome</name>
    <dbReference type="NCBI Taxonomy" id="410659"/>
    <lineage>
        <taxon>unclassified sequences</taxon>
        <taxon>metagenomes</taxon>
        <taxon>ecological metagenomes</taxon>
    </lineage>
</organism>
<evidence type="ECO:0000256" key="1">
    <source>
        <dbReference type="SAM" id="MobiDB-lite"/>
    </source>
</evidence>
<feature type="non-terminal residue" evidence="2">
    <location>
        <position position="119"/>
    </location>
</feature>
<feature type="compositionally biased region" description="Basic and acidic residues" evidence="1">
    <location>
        <begin position="107"/>
        <end position="119"/>
    </location>
</feature>
<reference evidence="2" key="2">
    <citation type="journal article" date="2014" name="ISME J.">
        <title>Microbial stratification in low pH oxic and suboxic macroscopic growths along an acid mine drainage.</title>
        <authorList>
            <person name="Mendez-Garcia C."/>
            <person name="Mesa V."/>
            <person name="Sprenger R.R."/>
            <person name="Richter M."/>
            <person name="Diez M.S."/>
            <person name="Solano J."/>
            <person name="Bargiela R."/>
            <person name="Golyshina O.V."/>
            <person name="Manteca A."/>
            <person name="Ramos J.L."/>
            <person name="Gallego J.R."/>
            <person name="Llorente I."/>
            <person name="Martins Dos Santos V.A."/>
            <person name="Jensen O.N."/>
            <person name="Pelaez A.I."/>
            <person name="Sanchez J."/>
            <person name="Ferrer M."/>
        </authorList>
    </citation>
    <scope>NUCLEOTIDE SEQUENCE</scope>
</reference>
<feature type="non-terminal residue" evidence="2">
    <location>
        <position position="1"/>
    </location>
</feature>
<dbReference type="AlphaFoldDB" id="T1AFX4"/>
<reference evidence="2" key="1">
    <citation type="submission" date="2013-08" db="EMBL/GenBank/DDBJ databases">
        <authorList>
            <person name="Mendez C."/>
            <person name="Richter M."/>
            <person name="Ferrer M."/>
            <person name="Sanchez J."/>
        </authorList>
    </citation>
    <scope>NUCLEOTIDE SEQUENCE</scope>
</reference>
<gene>
    <name evidence="2" type="ORF">B2A_05413</name>
</gene>